<evidence type="ECO:0000313" key="6">
    <source>
        <dbReference type="EMBL" id="RZH99712.1"/>
    </source>
</evidence>
<evidence type="ECO:0000256" key="2">
    <source>
        <dbReference type="ARBA" id="ARBA00023015"/>
    </source>
</evidence>
<gene>
    <name evidence="6" type="ORF">EIG99_13475</name>
    <name evidence="5" type="ORF">I6J05_07380</name>
</gene>
<proteinExistence type="predicted"/>
<feature type="domain" description="HTH deoR-type" evidence="4">
    <location>
        <begin position="3"/>
        <end position="58"/>
    </location>
</feature>
<dbReference type="GO" id="GO:0005988">
    <property type="term" value="P:lactose metabolic process"/>
    <property type="evidence" value="ECO:0007669"/>
    <property type="project" value="UniProtKB-KW"/>
</dbReference>
<dbReference type="EMBL" id="RQTE01000446">
    <property type="protein sequence ID" value="RZH99712.1"/>
    <property type="molecule type" value="Genomic_DNA"/>
</dbReference>
<dbReference type="Pfam" id="PF08279">
    <property type="entry name" value="HTH_11"/>
    <property type="match status" value="1"/>
</dbReference>
<keyword evidence="2" id="KW-0805">Transcription regulation</keyword>
<evidence type="ECO:0000313" key="5">
    <source>
        <dbReference type="EMBL" id="QQS81746.1"/>
    </source>
</evidence>
<dbReference type="PROSITE" id="PS51000">
    <property type="entry name" value="HTH_DEOR_2"/>
    <property type="match status" value="1"/>
</dbReference>
<protein>
    <submittedName>
        <fullName evidence="6">HTH domain-containing protein</fullName>
    </submittedName>
</protein>
<dbReference type="SMART" id="SM00420">
    <property type="entry name" value="HTH_DEOR"/>
    <property type="match status" value="1"/>
</dbReference>
<dbReference type="PANTHER" id="PTHR34580:SF1">
    <property type="entry name" value="PROTEIN PAFC"/>
    <property type="match status" value="1"/>
</dbReference>
<dbReference type="InterPro" id="IPR036390">
    <property type="entry name" value="WH_DNA-bd_sf"/>
</dbReference>
<reference evidence="6 7" key="1">
    <citation type="submission" date="2018-11" db="EMBL/GenBank/DDBJ databases">
        <title>Genomic profiling of Staphylococcus species from a Poultry farm system in KwaZulu-Natal, South Africa.</title>
        <authorList>
            <person name="Amoako D.G."/>
            <person name="Somboro A.M."/>
            <person name="Abia A.L.K."/>
            <person name="Bester L.A."/>
            <person name="Essack S.Y."/>
        </authorList>
    </citation>
    <scope>NUCLEOTIDE SEQUENCE [LARGE SCALE GENOMIC DNA]</scope>
    <source>
        <strain evidence="6 7">SA11</strain>
    </source>
</reference>
<accession>A0A143PDB4</accession>
<dbReference type="Gene3D" id="1.10.10.10">
    <property type="entry name" value="Winged helix-like DNA-binding domain superfamily/Winged helix DNA-binding domain"/>
    <property type="match status" value="1"/>
</dbReference>
<keyword evidence="3" id="KW-0804">Transcription</keyword>
<dbReference type="Proteomes" id="UP000595942">
    <property type="component" value="Chromosome"/>
</dbReference>
<dbReference type="KEGG" id="scv:A4G25_11095"/>
<dbReference type="SUPFAM" id="SSF46785">
    <property type="entry name" value="Winged helix' DNA-binding domain"/>
    <property type="match status" value="1"/>
</dbReference>
<keyword evidence="8" id="KW-1185">Reference proteome</keyword>
<dbReference type="EMBL" id="CP068073">
    <property type="protein sequence ID" value="QQS81746.1"/>
    <property type="molecule type" value="Genomic_DNA"/>
</dbReference>
<dbReference type="AlphaFoldDB" id="A0A143PDB4"/>
<dbReference type="InterPro" id="IPR001034">
    <property type="entry name" value="DeoR_HTH"/>
</dbReference>
<keyword evidence="1" id="KW-0423">Lactose metabolism</keyword>
<dbReference type="OrthoDB" id="9815009at2"/>
<dbReference type="GO" id="GO:0003700">
    <property type="term" value="F:DNA-binding transcription factor activity"/>
    <property type="evidence" value="ECO:0007669"/>
    <property type="project" value="InterPro"/>
</dbReference>
<evidence type="ECO:0000256" key="1">
    <source>
        <dbReference type="ARBA" id="ARBA00022736"/>
    </source>
</evidence>
<dbReference type="InterPro" id="IPR013196">
    <property type="entry name" value="HTH_11"/>
</dbReference>
<evidence type="ECO:0000313" key="8">
    <source>
        <dbReference type="Proteomes" id="UP000595942"/>
    </source>
</evidence>
<evidence type="ECO:0000259" key="4">
    <source>
        <dbReference type="PROSITE" id="PS51000"/>
    </source>
</evidence>
<organism evidence="6 7">
    <name type="scientific">Staphylococcus condimenti</name>
    <dbReference type="NCBI Taxonomy" id="70255"/>
    <lineage>
        <taxon>Bacteria</taxon>
        <taxon>Bacillati</taxon>
        <taxon>Bacillota</taxon>
        <taxon>Bacilli</taxon>
        <taxon>Bacillales</taxon>
        <taxon>Staphylococcaceae</taxon>
        <taxon>Staphylococcus</taxon>
    </lineage>
</organism>
<dbReference type="InterPro" id="IPR036388">
    <property type="entry name" value="WH-like_DNA-bd_sf"/>
</dbReference>
<name>A0A143PDB4_9STAP</name>
<reference evidence="5 8" key="2">
    <citation type="submission" date="2021-01" db="EMBL/GenBank/DDBJ databases">
        <title>FDA dAtabase for Regulatory Grade micrObial Sequences (FDA-ARGOS): Supporting development and validation of Infectious Disease Dx tests.</title>
        <authorList>
            <person name="Sproer C."/>
            <person name="Gronow S."/>
            <person name="Severitt S."/>
            <person name="Schroder I."/>
            <person name="Tallon L."/>
            <person name="Sadzewicz L."/>
            <person name="Zhao X."/>
            <person name="Boylan J."/>
            <person name="Ott S."/>
            <person name="Bowen H."/>
            <person name="Vavikolanu K."/>
            <person name="Mehta A."/>
            <person name="Aluvathingal J."/>
            <person name="Nadendla S."/>
            <person name="Lowell S."/>
            <person name="Myers T."/>
            <person name="Yan Y."/>
            <person name="Sichtig H."/>
        </authorList>
    </citation>
    <scope>NUCLEOTIDE SEQUENCE [LARGE SCALE GENOMIC DNA]</scope>
    <source>
        <strain evidence="5 8">FDAARGOS_1148</strain>
    </source>
</reference>
<dbReference type="GeneID" id="93725901"/>
<sequence>MNKVERQNKLIQFIESNDQLTAAQLAKKLEVSKRTILRDIQDLENQGVQIIAKQGVLGGYRIQPDHSPIKLELTEDQMLALFMTLNESQSYTKLPYHKEIQQLIKKCLNQPATHIRRILKRMDRYIKFESNPNEALPHTFSDLLIYCAERNVMLAEYELNGTLEKENVIFIGLICRKADWNVVIFDIGRGNTKEISIADIKDISYSFQKTVKTHDISIYNYQKFLNPTDSTN</sequence>
<dbReference type="PANTHER" id="PTHR34580">
    <property type="match status" value="1"/>
</dbReference>
<dbReference type="InterPro" id="IPR051534">
    <property type="entry name" value="CBASS_pafABC_assoc_protein"/>
</dbReference>
<evidence type="ECO:0000313" key="7">
    <source>
        <dbReference type="Proteomes" id="UP000293854"/>
    </source>
</evidence>
<dbReference type="Proteomes" id="UP000293854">
    <property type="component" value="Unassembled WGS sequence"/>
</dbReference>
<dbReference type="RefSeq" id="WP_047131457.1">
    <property type="nucleotide sequence ID" value="NZ_CP015114.1"/>
</dbReference>
<evidence type="ECO:0000256" key="3">
    <source>
        <dbReference type="ARBA" id="ARBA00023163"/>
    </source>
</evidence>